<dbReference type="SUPFAM" id="SSF51338">
    <property type="entry name" value="Composite domain of metallo-dependent hydrolases"/>
    <property type="match status" value="1"/>
</dbReference>
<dbReference type="AlphaFoldDB" id="A0AAV7GFV5"/>
<dbReference type="Pfam" id="PF07969">
    <property type="entry name" value="Amidohydro_3"/>
    <property type="match status" value="1"/>
</dbReference>
<evidence type="ECO:0000259" key="2">
    <source>
        <dbReference type="Pfam" id="PF07969"/>
    </source>
</evidence>
<dbReference type="InterPro" id="IPR013108">
    <property type="entry name" value="Amidohydro_3"/>
</dbReference>
<dbReference type="InterPro" id="IPR033932">
    <property type="entry name" value="YtcJ-like"/>
</dbReference>
<dbReference type="CDD" id="cd01300">
    <property type="entry name" value="YtcJ_like"/>
    <property type="match status" value="1"/>
</dbReference>
<organism evidence="3 4">
    <name type="scientific">Dendrobium chrysotoxum</name>
    <name type="common">Orchid</name>
    <dbReference type="NCBI Taxonomy" id="161865"/>
    <lineage>
        <taxon>Eukaryota</taxon>
        <taxon>Viridiplantae</taxon>
        <taxon>Streptophyta</taxon>
        <taxon>Embryophyta</taxon>
        <taxon>Tracheophyta</taxon>
        <taxon>Spermatophyta</taxon>
        <taxon>Magnoliopsida</taxon>
        <taxon>Liliopsida</taxon>
        <taxon>Asparagales</taxon>
        <taxon>Orchidaceae</taxon>
        <taxon>Epidendroideae</taxon>
        <taxon>Malaxideae</taxon>
        <taxon>Dendrobiinae</taxon>
        <taxon>Dendrobium</taxon>
    </lineage>
</organism>
<dbReference type="Gene3D" id="3.20.20.140">
    <property type="entry name" value="Metal-dependent hydrolases"/>
    <property type="match status" value="1"/>
</dbReference>
<evidence type="ECO:0000256" key="1">
    <source>
        <dbReference type="SAM" id="SignalP"/>
    </source>
</evidence>
<evidence type="ECO:0000313" key="3">
    <source>
        <dbReference type="EMBL" id="KAH0454427.1"/>
    </source>
</evidence>
<feature type="domain" description="Amidohydrolase 3" evidence="2">
    <location>
        <begin position="107"/>
        <end position="588"/>
    </location>
</feature>
<dbReference type="PANTHER" id="PTHR22642">
    <property type="entry name" value="IMIDAZOLONEPROPIONASE"/>
    <property type="match status" value="1"/>
</dbReference>
<keyword evidence="4" id="KW-1185">Reference proteome</keyword>
<gene>
    <name evidence="3" type="ORF">IEQ34_016351</name>
</gene>
<dbReference type="GO" id="GO:0016810">
    <property type="term" value="F:hydrolase activity, acting on carbon-nitrogen (but not peptide) bonds"/>
    <property type="evidence" value="ECO:0007669"/>
    <property type="project" value="InterPro"/>
</dbReference>
<sequence length="593" mass="64296">MGIGGASRFHCLALLCIAEPVIVNGDGKRACDLHVSCGGGYTGHLRFLAPQPLADSAADLVVRNATIYTSDASIPFAEAMAVRNGRILRIGTDAHVRGLIGYRTHELNLEGKVVLPGFIDSHVHLISGGLQMGRVKLQGIKSKEDFVMTVKEAVKDKLPGDWLLGGGWNNDIWGGELPDASWIDDITRDKPVWFVRMDGHMGLANSLALKLAGITNSSLDPVGGTILKTSNGADPTGLLIDSAMKLVLTVIPEISVHERQEALITASKYALMKGVTTMVDMGRYFPGASVDDSWQDLSDVYKWADSSGKMLIRVCLFFPLQTWSRLRDLFEDKGRSLSQWIYLGGVKAFADGSLGSNSALFHEPYEDDPHNYGLQVSDFDWLFNAIVASDKTGLQVAVHAIGDKANDMVLDLFNSVKSVNEGRDHRFRIEHAQHLVPEATSRFGVQSVIASVQPDHILDDASSAEKKIGKARAQKGSYLFRSLLAGGAKLAFGSDWPVADIDPLRSIKTAMTRIPPGQETAWIPSERVGLDDALNAYTIGAAYACFLDNELGSLSPGKYADFLVLPSSSWEEFKKSIPSSVSATYVSGLQAYP</sequence>
<name>A0AAV7GFV5_DENCH</name>
<dbReference type="Gene3D" id="2.30.40.10">
    <property type="entry name" value="Urease, subunit C, domain 1"/>
    <property type="match status" value="1"/>
</dbReference>
<evidence type="ECO:0000313" key="4">
    <source>
        <dbReference type="Proteomes" id="UP000775213"/>
    </source>
</evidence>
<dbReference type="Proteomes" id="UP000775213">
    <property type="component" value="Unassembled WGS sequence"/>
</dbReference>
<dbReference type="SUPFAM" id="SSF51556">
    <property type="entry name" value="Metallo-dependent hydrolases"/>
    <property type="match status" value="1"/>
</dbReference>
<dbReference type="EMBL" id="JAGFBR010000015">
    <property type="protein sequence ID" value="KAH0454427.1"/>
    <property type="molecule type" value="Genomic_DNA"/>
</dbReference>
<reference evidence="3 4" key="1">
    <citation type="journal article" date="2021" name="Hortic Res">
        <title>Chromosome-scale assembly of the Dendrobium chrysotoxum genome enhances the understanding of orchid evolution.</title>
        <authorList>
            <person name="Zhang Y."/>
            <person name="Zhang G.Q."/>
            <person name="Zhang D."/>
            <person name="Liu X.D."/>
            <person name="Xu X.Y."/>
            <person name="Sun W.H."/>
            <person name="Yu X."/>
            <person name="Zhu X."/>
            <person name="Wang Z.W."/>
            <person name="Zhao X."/>
            <person name="Zhong W.Y."/>
            <person name="Chen H."/>
            <person name="Yin W.L."/>
            <person name="Huang T."/>
            <person name="Niu S.C."/>
            <person name="Liu Z.J."/>
        </authorList>
    </citation>
    <scope>NUCLEOTIDE SEQUENCE [LARGE SCALE GENOMIC DNA]</scope>
    <source>
        <strain evidence="3">Lindl</strain>
    </source>
</reference>
<proteinExistence type="predicted"/>
<protein>
    <recommendedName>
        <fullName evidence="2">Amidohydrolase 3 domain-containing protein</fullName>
    </recommendedName>
</protein>
<keyword evidence="1" id="KW-0732">Signal</keyword>
<accession>A0AAV7GFV5</accession>
<comment type="caution">
    <text evidence="3">The sequence shown here is derived from an EMBL/GenBank/DDBJ whole genome shotgun (WGS) entry which is preliminary data.</text>
</comment>
<dbReference type="InterPro" id="IPR011059">
    <property type="entry name" value="Metal-dep_hydrolase_composite"/>
</dbReference>
<dbReference type="Gene3D" id="3.10.310.70">
    <property type="match status" value="1"/>
</dbReference>
<feature type="signal peptide" evidence="1">
    <location>
        <begin position="1"/>
        <end position="25"/>
    </location>
</feature>
<feature type="chain" id="PRO_5043764870" description="Amidohydrolase 3 domain-containing protein" evidence="1">
    <location>
        <begin position="26"/>
        <end position="593"/>
    </location>
</feature>
<dbReference type="PANTHER" id="PTHR22642:SF2">
    <property type="entry name" value="PROTEIN LONG AFTER FAR-RED 3"/>
    <property type="match status" value="1"/>
</dbReference>
<dbReference type="InterPro" id="IPR032466">
    <property type="entry name" value="Metal_Hydrolase"/>
</dbReference>